<dbReference type="CDD" id="cd06173">
    <property type="entry name" value="MFS_MefA_like"/>
    <property type="match status" value="1"/>
</dbReference>
<reference evidence="8 9" key="1">
    <citation type="submission" date="2018-08" db="EMBL/GenBank/DDBJ databases">
        <authorList>
            <person name="Khan S.A."/>
            <person name="Jeon C.O."/>
            <person name="Chun B.H."/>
            <person name="Jeong S.E."/>
        </authorList>
    </citation>
    <scope>NUCLEOTIDE SEQUENCE [LARGE SCALE GENOMIC DNA]</scope>
    <source>
        <strain evidence="8 9">S-16</strain>
    </source>
</reference>
<feature type="transmembrane region" description="Helical" evidence="7">
    <location>
        <begin position="230"/>
        <end position="254"/>
    </location>
</feature>
<keyword evidence="4 7" id="KW-0812">Transmembrane</keyword>
<dbReference type="GO" id="GO:0022857">
    <property type="term" value="F:transmembrane transporter activity"/>
    <property type="evidence" value="ECO:0007669"/>
    <property type="project" value="InterPro"/>
</dbReference>
<dbReference type="PANTHER" id="PTHR43266">
    <property type="entry name" value="MACROLIDE-EFFLUX PROTEIN"/>
    <property type="match status" value="1"/>
</dbReference>
<feature type="transmembrane region" description="Helical" evidence="7">
    <location>
        <begin position="354"/>
        <end position="377"/>
    </location>
</feature>
<feature type="transmembrane region" description="Helical" evidence="7">
    <location>
        <begin position="80"/>
        <end position="101"/>
    </location>
</feature>
<evidence type="ECO:0000256" key="7">
    <source>
        <dbReference type="SAM" id="Phobius"/>
    </source>
</evidence>
<reference evidence="8 9" key="2">
    <citation type="submission" date="2018-12" db="EMBL/GenBank/DDBJ databases">
        <title>Rhizobacter gummiphilus sp. nov., a rubber-degrading bacterium isolated from the soil of a botanical garden in Japan.</title>
        <authorList>
            <person name="Shunsuke S.S."/>
        </authorList>
    </citation>
    <scope>NUCLEOTIDE SEQUENCE [LARGE SCALE GENOMIC DNA]</scope>
    <source>
        <strain evidence="8 9">S-16</strain>
    </source>
</reference>
<dbReference type="OrthoDB" id="5494559at2"/>
<evidence type="ECO:0000256" key="4">
    <source>
        <dbReference type="ARBA" id="ARBA00022692"/>
    </source>
</evidence>
<comment type="caution">
    <text evidence="8">The sequence shown here is derived from an EMBL/GenBank/DDBJ whole genome shotgun (WGS) entry which is preliminary data.</text>
</comment>
<evidence type="ECO:0000313" key="8">
    <source>
        <dbReference type="EMBL" id="RQP21724.1"/>
    </source>
</evidence>
<gene>
    <name evidence="8" type="ORF">DZC73_25085</name>
</gene>
<evidence type="ECO:0000256" key="1">
    <source>
        <dbReference type="ARBA" id="ARBA00004651"/>
    </source>
</evidence>
<feature type="transmembrane region" description="Helical" evidence="7">
    <location>
        <begin position="47"/>
        <end position="68"/>
    </location>
</feature>
<feature type="transmembrane region" description="Helical" evidence="7">
    <location>
        <begin position="404"/>
        <end position="428"/>
    </location>
</feature>
<feature type="transmembrane region" description="Helical" evidence="7">
    <location>
        <begin position="107"/>
        <end position="127"/>
    </location>
</feature>
<evidence type="ECO:0000256" key="3">
    <source>
        <dbReference type="ARBA" id="ARBA00022475"/>
    </source>
</evidence>
<dbReference type="Gene3D" id="1.20.1250.20">
    <property type="entry name" value="MFS general substrate transporter like domains"/>
    <property type="match status" value="1"/>
</dbReference>
<dbReference type="RefSeq" id="WP_124543137.1">
    <property type="nucleotide sequence ID" value="NZ_QUSW01000009.1"/>
</dbReference>
<feature type="transmembrane region" description="Helical" evidence="7">
    <location>
        <begin position="266"/>
        <end position="287"/>
    </location>
</feature>
<evidence type="ECO:0000256" key="6">
    <source>
        <dbReference type="ARBA" id="ARBA00023136"/>
    </source>
</evidence>
<dbReference type="PANTHER" id="PTHR43266:SF2">
    <property type="entry name" value="MAJOR FACILITATOR SUPERFAMILY (MFS) PROFILE DOMAIN-CONTAINING PROTEIN"/>
    <property type="match status" value="1"/>
</dbReference>
<dbReference type="InterPro" id="IPR036259">
    <property type="entry name" value="MFS_trans_sf"/>
</dbReference>
<organism evidence="8 9">
    <name type="scientific">Piscinibacter terrae</name>
    <dbReference type="NCBI Taxonomy" id="2496871"/>
    <lineage>
        <taxon>Bacteria</taxon>
        <taxon>Pseudomonadati</taxon>
        <taxon>Pseudomonadota</taxon>
        <taxon>Betaproteobacteria</taxon>
        <taxon>Burkholderiales</taxon>
        <taxon>Sphaerotilaceae</taxon>
        <taxon>Piscinibacter</taxon>
    </lineage>
</organism>
<dbReference type="EMBL" id="QUSW01000009">
    <property type="protein sequence ID" value="RQP21724.1"/>
    <property type="molecule type" value="Genomic_DNA"/>
</dbReference>
<dbReference type="GO" id="GO:0005886">
    <property type="term" value="C:plasma membrane"/>
    <property type="evidence" value="ECO:0007669"/>
    <property type="project" value="UniProtKB-SubCell"/>
</dbReference>
<keyword evidence="5 7" id="KW-1133">Transmembrane helix</keyword>
<dbReference type="Pfam" id="PF07690">
    <property type="entry name" value="MFS_1"/>
    <property type="match status" value="1"/>
</dbReference>
<accession>A0A3N7HI43</accession>
<comment type="subcellular location">
    <subcellularLocation>
        <location evidence="1">Cell membrane</location>
        <topology evidence="1">Multi-pass membrane protein</topology>
    </subcellularLocation>
</comment>
<protein>
    <submittedName>
        <fullName evidence="8">MFS transporter</fullName>
    </submittedName>
</protein>
<dbReference type="InterPro" id="IPR011701">
    <property type="entry name" value="MFS"/>
</dbReference>
<feature type="transmembrane region" description="Helical" evidence="7">
    <location>
        <begin position="320"/>
        <end position="342"/>
    </location>
</feature>
<evidence type="ECO:0000256" key="5">
    <source>
        <dbReference type="ARBA" id="ARBA00022989"/>
    </source>
</evidence>
<proteinExistence type="predicted"/>
<keyword evidence="6 7" id="KW-0472">Membrane</keyword>
<dbReference type="SUPFAM" id="SSF103473">
    <property type="entry name" value="MFS general substrate transporter"/>
    <property type="match status" value="1"/>
</dbReference>
<evidence type="ECO:0000256" key="2">
    <source>
        <dbReference type="ARBA" id="ARBA00022448"/>
    </source>
</evidence>
<name>A0A3N7HI43_9BURK</name>
<keyword evidence="2" id="KW-0813">Transport</keyword>
<feature type="transmembrane region" description="Helical" evidence="7">
    <location>
        <begin position="16"/>
        <end position="41"/>
    </location>
</feature>
<keyword evidence="3" id="KW-1003">Cell membrane</keyword>
<feature type="transmembrane region" description="Helical" evidence="7">
    <location>
        <begin position="296"/>
        <end position="314"/>
    </location>
</feature>
<feature type="transmembrane region" description="Helical" evidence="7">
    <location>
        <begin position="139"/>
        <end position="158"/>
    </location>
</feature>
<dbReference type="AlphaFoldDB" id="A0A3N7HI43"/>
<dbReference type="Proteomes" id="UP000267464">
    <property type="component" value="Unassembled WGS sequence"/>
</dbReference>
<feature type="transmembrane region" description="Helical" evidence="7">
    <location>
        <begin position="164"/>
        <end position="190"/>
    </location>
</feature>
<keyword evidence="9" id="KW-1185">Reference proteome</keyword>
<sequence>MNKIIQSLRDLGKRFWYLWLGEGITSFGVQMVQFAIGIWIYQQTGSVLSFVGSVTAGVLPALLIMPFAGAIIDRTSRRTIIITCDCVGALMSAIFLVAVITHRLEVHHLYIFAAVSSVLGAFSGPAYQASVNSIIAREHLTRASGAMGISQTTLGIVTPTLTGFLLASIGLSGLVSLDLLTFLIGAPLVWRAFSNLRHGVPASTDDDKPADRPSPLRNFKRSLEFFTEDLTMLSLLAYSLIQAAMIALASTMVIPLILNQHSPENLGVALTFGAVGALVGSLLMVVVDSPQRRMKVILGCDAVLTICVILAGFGGSIVRYSILEFIASAAASVGGSCAYALWMSKVPVARQGSILVVLSNAAMLTTVVTVILGGIFVGVLEAKLTAGGGIAAWMSREWLSLGKATAVGMMFVIAGTVGLLATLSGFAYKPLREL</sequence>
<evidence type="ECO:0000313" key="9">
    <source>
        <dbReference type="Proteomes" id="UP000267464"/>
    </source>
</evidence>